<organism evidence="3 7">
    <name type="scientific">Plasmodium berghei</name>
    <dbReference type="NCBI Taxonomy" id="5821"/>
    <lineage>
        <taxon>Eukaryota</taxon>
        <taxon>Sar</taxon>
        <taxon>Alveolata</taxon>
        <taxon>Apicomplexa</taxon>
        <taxon>Aconoidasida</taxon>
        <taxon>Haemosporida</taxon>
        <taxon>Plasmodiidae</taxon>
        <taxon>Plasmodium</taxon>
        <taxon>Plasmodium (Vinckeia)</taxon>
    </lineage>
</organism>
<sequence length="566" mass="67545">MEDKIIQTHITILLYLMLIVYLKSFTINLGDMPKKLFTYIKVYYAFLIVITIVAFFRRLFLLFYLYITNSVNKLFNYVLLKDSKNEANCIKSYGNKNSAHDIFFQNNLESEILNKYLNENKIDFYKYFLFCDDLISYDKNTSLCLTNKSEIGQNEISFNNSISMECEHPNKTHDNNFLNGEKYNDKENDISFSNPDSLYDVANNQTDRSNSLNRINTKFSRKIYNFFFRKNNNLVKKTFNKRKDKVVQEKETQKSKNDISNLGENKPINDNETDNHNKSNEEKYINNHIKSFKLNKDRYFQKHLIKFKHLKFITFMLDLLNNYKKYIMIDKIIKQFSRCTNNTNQNTLNSSIELNKNNAECISKDHSVHNNFNINNEKQNDELILKNINNLEKTFEQFNCMTKNNNKLENSNLFPSNIFGNMFNTNNEKKSQKTFFQNINFHDNNNNKESVNTEKEMKKNNVILKSILKKNNSNLKNEENSKNKNKKHIRFNPKVQTLLFEKYYDEEEYIYNMNNGKKGLYKIIDEYNIKNSDIFSYYNMRNSLNSIFTDIVNSVYVYKDKISRKF</sequence>
<evidence type="ECO:0000313" key="3">
    <source>
        <dbReference type="EMBL" id="CXI24769.1"/>
    </source>
</evidence>
<name>A0A0Y9VNC9_PLABE</name>
<feature type="region of interest" description="Disordered" evidence="1">
    <location>
        <begin position="244"/>
        <end position="279"/>
    </location>
</feature>
<evidence type="ECO:0000256" key="2">
    <source>
        <dbReference type="SAM" id="Phobius"/>
    </source>
</evidence>
<evidence type="ECO:0000313" key="5">
    <source>
        <dbReference type="EMBL" id="SCN23928.1"/>
    </source>
</evidence>
<protein>
    <submittedName>
        <fullName evidence="3">Uncharacterized protein</fullName>
    </submittedName>
</protein>
<feature type="transmembrane region" description="Helical" evidence="2">
    <location>
        <begin position="12"/>
        <end position="30"/>
    </location>
</feature>
<evidence type="ECO:0000256" key="1">
    <source>
        <dbReference type="SAM" id="MobiDB-lite"/>
    </source>
</evidence>
<dbReference type="AlphaFoldDB" id="A0A0Y9VNC9"/>
<evidence type="ECO:0000313" key="7">
    <source>
        <dbReference type="Proteomes" id="UP000069549"/>
    </source>
</evidence>
<evidence type="ECO:0000313" key="8">
    <source>
        <dbReference type="Proteomes" id="UP000219860"/>
    </source>
</evidence>
<dbReference type="VEuPathDB" id="PlasmoDB:PBANKA_0710500"/>
<reference evidence="3 7" key="1">
    <citation type="submission" date="2016-02" db="EMBL/GenBank/DDBJ databases">
        <authorList>
            <consortium name="Pathogen Informatics"/>
        </authorList>
    </citation>
    <scope>NUCLEOTIDE SEQUENCE [LARGE SCALE GENOMIC DNA]</scope>
    <source>
        <strain evidence="3 7">K173</strain>
        <strain evidence="4 10">NK65 ny</strain>
        <strain evidence="5 9">NK65e</strain>
        <strain evidence="6 8">SP11 Antwerpcl1</strain>
    </source>
</reference>
<evidence type="ECO:0000313" key="4">
    <source>
        <dbReference type="EMBL" id="SCM20323.1"/>
    </source>
</evidence>
<evidence type="ECO:0000313" key="10">
    <source>
        <dbReference type="Proteomes" id="UP000516480"/>
    </source>
</evidence>
<feature type="transmembrane region" description="Helical" evidence="2">
    <location>
        <begin position="42"/>
        <end position="67"/>
    </location>
</feature>
<accession>A0A0Y9VNC9</accession>
<keyword evidence="2" id="KW-0812">Transmembrane</keyword>
<dbReference type="Proteomes" id="UP000219860">
    <property type="component" value="Chromosome 7"/>
</dbReference>
<evidence type="ECO:0000313" key="9">
    <source>
        <dbReference type="Proteomes" id="UP000220214"/>
    </source>
</evidence>
<dbReference type="OMA" id="FSYYNMR"/>
<dbReference type="EMBL" id="LT614633">
    <property type="protein sequence ID" value="SCN23928.1"/>
    <property type="molecule type" value="Genomic_DNA"/>
</dbReference>
<dbReference type="EMBL" id="LT608255">
    <property type="protein sequence ID" value="SCO60363.1"/>
    <property type="molecule type" value="Genomic_DNA"/>
</dbReference>
<dbReference type="Proteomes" id="UP000220214">
    <property type="component" value="Chromosome 7"/>
</dbReference>
<dbReference type="EMBL" id="LT608143">
    <property type="protein sequence ID" value="SCM20323.1"/>
    <property type="molecule type" value="Genomic_DNA"/>
</dbReference>
<evidence type="ECO:0000313" key="6">
    <source>
        <dbReference type="EMBL" id="SCO60363.1"/>
    </source>
</evidence>
<proteinExistence type="predicted"/>
<dbReference type="EMBL" id="LT160027">
    <property type="protein sequence ID" value="CXI24769.1"/>
    <property type="molecule type" value="Genomic_DNA"/>
</dbReference>
<keyword evidence="2" id="KW-1133">Transmembrane helix</keyword>
<keyword evidence="2" id="KW-0472">Membrane</keyword>
<dbReference type="Proteomes" id="UP000516480">
    <property type="component" value="Chromosome 7"/>
</dbReference>
<feature type="compositionally biased region" description="Basic and acidic residues" evidence="1">
    <location>
        <begin position="267"/>
        <end position="279"/>
    </location>
</feature>
<gene>
    <name evidence="3" type="ORF">PBK173_000129900</name>
    <name evidence="5" type="ORF">PBNK65E_000123300</name>
    <name evidence="4" type="ORF">PBNK65NY_000122600</name>
    <name evidence="6" type="ORF">PBSP11A_000122800</name>
</gene>
<dbReference type="Proteomes" id="UP000069549">
    <property type="component" value="Chromosome 7"/>
</dbReference>
<feature type="compositionally biased region" description="Basic and acidic residues" evidence="1">
    <location>
        <begin position="245"/>
        <end position="257"/>
    </location>
</feature>
<dbReference type="OrthoDB" id="372628at2759"/>